<keyword evidence="3" id="KW-1185">Reference proteome</keyword>
<feature type="chain" id="PRO_5035272204" evidence="1">
    <location>
        <begin position="24"/>
        <end position="121"/>
    </location>
</feature>
<feature type="signal peptide" evidence="1">
    <location>
        <begin position="1"/>
        <end position="23"/>
    </location>
</feature>
<evidence type="ECO:0000313" key="3">
    <source>
        <dbReference type="Proteomes" id="UP000786811"/>
    </source>
</evidence>
<proteinExistence type="predicted"/>
<dbReference type="AlphaFoldDB" id="A0A8J2GZY5"/>
<dbReference type="Proteomes" id="UP000786811">
    <property type="component" value="Unassembled WGS sequence"/>
</dbReference>
<comment type="caution">
    <text evidence="2">The sequence shown here is derived from an EMBL/GenBank/DDBJ whole genome shotgun (WGS) entry which is preliminary data.</text>
</comment>
<keyword evidence="1" id="KW-0732">Signal</keyword>
<accession>A0A8J2GZY5</accession>
<protein>
    <submittedName>
        <fullName evidence="2">Venom protein 8</fullName>
    </submittedName>
</protein>
<dbReference type="PROSITE" id="PS51257">
    <property type="entry name" value="PROKAR_LIPOPROTEIN"/>
    <property type="match status" value="1"/>
</dbReference>
<sequence>MFSSKSLLLLLVAVLGSSWICGGGSNGLAYACPSSSEVPQTEVPSKIQCPEIIIPTIYDLSPEVGNNSVTVGIRIGATYHRLPNAPFYRVEMREGSSSSSIPVKNTYYEKEKIVNKSLTNH</sequence>
<organism evidence="2 3">
    <name type="scientific">Cotesia congregata</name>
    <name type="common">Parasitoid wasp</name>
    <name type="synonym">Apanteles congregatus</name>
    <dbReference type="NCBI Taxonomy" id="51543"/>
    <lineage>
        <taxon>Eukaryota</taxon>
        <taxon>Metazoa</taxon>
        <taxon>Ecdysozoa</taxon>
        <taxon>Arthropoda</taxon>
        <taxon>Hexapoda</taxon>
        <taxon>Insecta</taxon>
        <taxon>Pterygota</taxon>
        <taxon>Neoptera</taxon>
        <taxon>Endopterygota</taxon>
        <taxon>Hymenoptera</taxon>
        <taxon>Apocrita</taxon>
        <taxon>Ichneumonoidea</taxon>
        <taxon>Braconidae</taxon>
        <taxon>Microgastrinae</taxon>
        <taxon>Cotesia</taxon>
    </lineage>
</organism>
<dbReference type="EMBL" id="CAJNRD030001116">
    <property type="protein sequence ID" value="CAG5075117.1"/>
    <property type="molecule type" value="Genomic_DNA"/>
</dbReference>
<name>A0A8J2GZY5_COTCN</name>
<evidence type="ECO:0000256" key="1">
    <source>
        <dbReference type="SAM" id="SignalP"/>
    </source>
</evidence>
<reference evidence="2" key="1">
    <citation type="submission" date="2021-04" db="EMBL/GenBank/DDBJ databases">
        <authorList>
            <person name="Chebbi M.A.C M."/>
        </authorList>
    </citation>
    <scope>NUCLEOTIDE SEQUENCE</scope>
</reference>
<evidence type="ECO:0000313" key="2">
    <source>
        <dbReference type="EMBL" id="CAG5075117.1"/>
    </source>
</evidence>
<gene>
    <name evidence="2" type="ORF">HICCMSTLAB_LOCUS1278</name>
</gene>